<protein>
    <submittedName>
        <fullName evidence="2">Threonylcarbamoyl-AMP synthase</fullName>
    </submittedName>
</protein>
<feature type="domain" description="YrdC-like" evidence="1">
    <location>
        <begin position="14"/>
        <end position="200"/>
    </location>
</feature>
<dbReference type="RefSeq" id="WP_116302880.1">
    <property type="nucleotide sequence ID" value="NZ_NFZV01000015.1"/>
</dbReference>
<dbReference type="Pfam" id="PF01300">
    <property type="entry name" value="Sua5_yciO_yrdC"/>
    <property type="match status" value="1"/>
</dbReference>
<keyword evidence="3" id="KW-1185">Reference proteome</keyword>
<dbReference type="AlphaFoldDB" id="A0A3E0WXN5"/>
<name>A0A3E0WXN5_9GAMM</name>
<evidence type="ECO:0000313" key="3">
    <source>
        <dbReference type="Proteomes" id="UP000256763"/>
    </source>
</evidence>
<organism evidence="2 3">
    <name type="scientific">Alkalilimnicola ehrlichii</name>
    <dbReference type="NCBI Taxonomy" id="351052"/>
    <lineage>
        <taxon>Bacteria</taxon>
        <taxon>Pseudomonadati</taxon>
        <taxon>Pseudomonadota</taxon>
        <taxon>Gammaproteobacteria</taxon>
        <taxon>Chromatiales</taxon>
        <taxon>Ectothiorhodospiraceae</taxon>
        <taxon>Alkalilimnicola</taxon>
    </lineage>
</organism>
<dbReference type="InterPro" id="IPR017945">
    <property type="entry name" value="DHBP_synth_RibB-like_a/b_dom"/>
</dbReference>
<dbReference type="Proteomes" id="UP000256763">
    <property type="component" value="Unassembled WGS sequence"/>
</dbReference>
<comment type="caution">
    <text evidence="2">The sequence shown here is derived from an EMBL/GenBank/DDBJ whole genome shotgun (WGS) entry which is preliminary data.</text>
</comment>
<dbReference type="Gene3D" id="3.90.870.10">
    <property type="entry name" value="DHBP synthase"/>
    <property type="match status" value="1"/>
</dbReference>
<dbReference type="OrthoDB" id="9781656at2"/>
<dbReference type="GO" id="GO:0003725">
    <property type="term" value="F:double-stranded RNA binding"/>
    <property type="evidence" value="ECO:0007669"/>
    <property type="project" value="InterPro"/>
</dbReference>
<sequence length="207" mass="23102">MSQYFEIHPVTPQPRLLKQAVEILRNGGVIVYPTDSTYALACRIGDKPALERIRAIRRLDDRHNFTLACLDLSDISRYAKVDNRAYRTLKAHTPGPYTFILMATREVPRILQHPKRKTIGIRVPEHAVARALLNELGEPLMTTSLLLPEDDLPLTDPDDIRERLDKQVDAIVASGTCGLEPSTVIDLSGDEPIVVRRGLGDASLFEG</sequence>
<dbReference type="NCBIfam" id="TIGR00057">
    <property type="entry name" value="L-threonylcarbamoyladenylate synthase"/>
    <property type="match status" value="1"/>
</dbReference>
<dbReference type="EMBL" id="NFZW01000008">
    <property type="protein sequence ID" value="RFA36923.1"/>
    <property type="molecule type" value="Genomic_DNA"/>
</dbReference>
<dbReference type="InterPro" id="IPR006070">
    <property type="entry name" value="Sua5-like_dom"/>
</dbReference>
<accession>A0A3E0WXN5</accession>
<dbReference type="SUPFAM" id="SSF55821">
    <property type="entry name" value="YrdC/RibB"/>
    <property type="match status" value="1"/>
</dbReference>
<evidence type="ECO:0000259" key="1">
    <source>
        <dbReference type="PROSITE" id="PS51163"/>
    </source>
</evidence>
<proteinExistence type="predicted"/>
<gene>
    <name evidence="2" type="ORF">CAL65_10485</name>
</gene>
<dbReference type="InterPro" id="IPR052532">
    <property type="entry name" value="SUA5_domain"/>
</dbReference>
<dbReference type="PROSITE" id="PS51163">
    <property type="entry name" value="YRDC"/>
    <property type="match status" value="1"/>
</dbReference>
<evidence type="ECO:0000313" key="2">
    <source>
        <dbReference type="EMBL" id="RFA36923.1"/>
    </source>
</evidence>
<dbReference type="PANTHER" id="PTHR42828:SF3">
    <property type="entry name" value="THREONYLCARBAMOYL-AMP SYNTHASE"/>
    <property type="match status" value="1"/>
</dbReference>
<dbReference type="PANTHER" id="PTHR42828">
    <property type="entry name" value="DHBP SYNTHASE RIBB-LIKE ALPHA/BETA DOMAIN-CONTAINING PROTEIN"/>
    <property type="match status" value="1"/>
</dbReference>
<reference evidence="3" key="1">
    <citation type="submission" date="2017-05" db="EMBL/GenBank/DDBJ databases">
        <authorList>
            <person name="Sharma S."/>
            <person name="Sidhu C."/>
            <person name="Pinnaka A.K."/>
        </authorList>
    </citation>
    <scope>NUCLEOTIDE SEQUENCE [LARGE SCALE GENOMIC DNA]</scope>
    <source>
        <strain evidence="3">AK93</strain>
    </source>
</reference>